<keyword evidence="7" id="KW-1185">Reference proteome</keyword>
<dbReference type="GO" id="GO:0003700">
    <property type="term" value="F:DNA-binding transcription factor activity"/>
    <property type="evidence" value="ECO:0007669"/>
    <property type="project" value="TreeGrafter"/>
</dbReference>
<organism evidence="6 7">
    <name type="scientific">Pseudonocardia hydrocarbonoxydans</name>
    <dbReference type="NCBI Taxonomy" id="76726"/>
    <lineage>
        <taxon>Bacteria</taxon>
        <taxon>Bacillati</taxon>
        <taxon>Actinomycetota</taxon>
        <taxon>Actinomycetes</taxon>
        <taxon>Pseudonocardiales</taxon>
        <taxon>Pseudonocardiaceae</taxon>
        <taxon>Pseudonocardia</taxon>
    </lineage>
</organism>
<evidence type="ECO:0000256" key="1">
    <source>
        <dbReference type="ARBA" id="ARBA00023015"/>
    </source>
</evidence>
<accession>A0A4Y3WV12</accession>
<sequence length="199" mass="21369">MPVGSRSARAEATRTRIIDAAAPLFVGSGYRETTMSALARAAGVAVQTLYLSFGSKAAVLEAVLDADAERHRSGWHPRSAADGPALLRGYVEYAAAEVARRHPLDAVLLAAAADPDPAELLDRARRAALAAHARVVDELAERPGFTTRVSLQRATEMIDALLSPEVYGRLVVGHDWTVPDWTEWAVRLLVAELFPPAVP</sequence>
<dbReference type="PROSITE" id="PS50977">
    <property type="entry name" value="HTH_TETR_2"/>
    <property type="match status" value="1"/>
</dbReference>
<evidence type="ECO:0000259" key="5">
    <source>
        <dbReference type="PROSITE" id="PS50977"/>
    </source>
</evidence>
<dbReference type="RefSeq" id="WP_141282470.1">
    <property type="nucleotide sequence ID" value="NZ_BAAARZ010000013.1"/>
</dbReference>
<dbReference type="InterPro" id="IPR050109">
    <property type="entry name" value="HTH-type_TetR-like_transc_reg"/>
</dbReference>
<comment type="caution">
    <text evidence="6">The sequence shown here is derived from an EMBL/GenBank/DDBJ whole genome shotgun (WGS) entry which is preliminary data.</text>
</comment>
<dbReference type="InterPro" id="IPR009057">
    <property type="entry name" value="Homeodomain-like_sf"/>
</dbReference>
<evidence type="ECO:0000313" key="6">
    <source>
        <dbReference type="EMBL" id="GEC22722.1"/>
    </source>
</evidence>
<dbReference type="PANTHER" id="PTHR30055">
    <property type="entry name" value="HTH-TYPE TRANSCRIPTIONAL REGULATOR RUTR"/>
    <property type="match status" value="1"/>
</dbReference>
<dbReference type="OrthoDB" id="4823039at2"/>
<dbReference type="AlphaFoldDB" id="A0A4Y3WV12"/>
<feature type="domain" description="HTH tetR-type" evidence="5">
    <location>
        <begin position="11"/>
        <end position="71"/>
    </location>
</feature>
<reference evidence="6 7" key="1">
    <citation type="submission" date="2019-06" db="EMBL/GenBank/DDBJ databases">
        <title>Whole genome shotgun sequence of Pseudonocardia hydrocarbonoxydans NBRC 14498.</title>
        <authorList>
            <person name="Hosoyama A."/>
            <person name="Uohara A."/>
            <person name="Ohji S."/>
            <person name="Ichikawa N."/>
        </authorList>
    </citation>
    <scope>NUCLEOTIDE SEQUENCE [LARGE SCALE GENOMIC DNA]</scope>
    <source>
        <strain evidence="6 7">NBRC 14498</strain>
    </source>
</reference>
<protein>
    <recommendedName>
        <fullName evidence="5">HTH tetR-type domain-containing protein</fullName>
    </recommendedName>
</protein>
<dbReference type="EMBL" id="BJNG01000054">
    <property type="protein sequence ID" value="GEC22722.1"/>
    <property type="molecule type" value="Genomic_DNA"/>
</dbReference>
<dbReference type="PRINTS" id="PR00455">
    <property type="entry name" value="HTHTETR"/>
</dbReference>
<keyword evidence="1" id="KW-0805">Transcription regulation</keyword>
<evidence type="ECO:0000256" key="4">
    <source>
        <dbReference type="PROSITE-ProRule" id="PRU00335"/>
    </source>
</evidence>
<feature type="DNA-binding region" description="H-T-H motif" evidence="4">
    <location>
        <begin position="34"/>
        <end position="53"/>
    </location>
</feature>
<dbReference type="InterPro" id="IPR001647">
    <property type="entry name" value="HTH_TetR"/>
</dbReference>
<dbReference type="GO" id="GO:0000976">
    <property type="term" value="F:transcription cis-regulatory region binding"/>
    <property type="evidence" value="ECO:0007669"/>
    <property type="project" value="TreeGrafter"/>
</dbReference>
<proteinExistence type="predicted"/>
<dbReference type="Pfam" id="PF00440">
    <property type="entry name" value="TetR_N"/>
    <property type="match status" value="1"/>
</dbReference>
<dbReference type="Proteomes" id="UP000320338">
    <property type="component" value="Unassembled WGS sequence"/>
</dbReference>
<evidence type="ECO:0000256" key="3">
    <source>
        <dbReference type="ARBA" id="ARBA00023163"/>
    </source>
</evidence>
<keyword evidence="3" id="KW-0804">Transcription</keyword>
<dbReference type="SUPFAM" id="SSF46689">
    <property type="entry name" value="Homeodomain-like"/>
    <property type="match status" value="1"/>
</dbReference>
<evidence type="ECO:0000313" key="7">
    <source>
        <dbReference type="Proteomes" id="UP000320338"/>
    </source>
</evidence>
<evidence type="ECO:0000256" key="2">
    <source>
        <dbReference type="ARBA" id="ARBA00023125"/>
    </source>
</evidence>
<gene>
    <name evidence="6" type="ORF">PHY01_50050</name>
</gene>
<keyword evidence="2 4" id="KW-0238">DNA-binding</keyword>
<dbReference type="PANTHER" id="PTHR30055:SF234">
    <property type="entry name" value="HTH-TYPE TRANSCRIPTIONAL REGULATOR BETI"/>
    <property type="match status" value="1"/>
</dbReference>
<dbReference type="Gene3D" id="1.10.357.10">
    <property type="entry name" value="Tetracycline Repressor, domain 2"/>
    <property type="match status" value="1"/>
</dbReference>
<name>A0A4Y3WV12_9PSEU</name>